<dbReference type="RefSeq" id="WP_109605330.1">
    <property type="nucleotide sequence ID" value="NZ_JAMHJO010000013.1"/>
</dbReference>
<sequence>MYFPLFTDIPSIIYVIYAVFTTFLIIMERKRPEKTLTWIIIFVLFPPIGILFYLLIGRNWKKKKNKLNTTTDEITKELFNIYNTKIEIKKYEPLTELFANNSFSPLYGNNEIELFSEGNPLFKRIIEDIEKAKDHIHLEYYIFKNDDIGSKIIKALIKKANEGVEVRIIADKVGSVDLKRKAIKEMKKNNIDFVFYSYFLAPILKPFNTLINYRNHRKIIVIDGEIGYVGGFNIGDEYIKSKKLGIWKDTHIRVAGDFVYGLQASFLDDFNRIKKLYKEKNFIKGNYEKYFKIHEQTKDNIKMQLIKSGPDSENPSIMQGILQMINLAKKNINIVTPYFIPNDEVLSALKVAVLSGIDVKILFPSNIDHYLVRFASMTYLQEISETGAKIYFLNDKYFIHSKTISIDGEICSIGTANMDIRSYELNYEINAMIYDDKMTRILDEEFENNLLNSRAINYNYFENKNIFIIFLESFGRLFSNIL</sequence>
<feature type="active site" evidence="12">
    <location>
        <position position="407"/>
    </location>
</feature>
<comment type="caution">
    <text evidence="15">The sequence shown here is derived from an EMBL/GenBank/DDBJ whole genome shotgun (WGS) entry which is preliminary data.</text>
</comment>
<evidence type="ECO:0000256" key="8">
    <source>
        <dbReference type="ARBA" id="ARBA00023098"/>
    </source>
</evidence>
<evidence type="ECO:0000313" key="16">
    <source>
        <dbReference type="Proteomes" id="UP000245921"/>
    </source>
</evidence>
<dbReference type="NCBIfam" id="TIGR04265">
    <property type="entry name" value="bac_cardiolipin"/>
    <property type="match status" value="1"/>
</dbReference>
<evidence type="ECO:0000256" key="7">
    <source>
        <dbReference type="ARBA" id="ARBA00022989"/>
    </source>
</evidence>
<dbReference type="InterPro" id="IPR022924">
    <property type="entry name" value="Cardiolipin_synthase"/>
</dbReference>
<comment type="catalytic activity">
    <reaction evidence="12">
        <text>2 a 1,2-diacyl-sn-glycero-3-phospho-(1'-sn-glycerol) = a cardiolipin + glycerol</text>
        <dbReference type="Rhea" id="RHEA:31451"/>
        <dbReference type="ChEBI" id="CHEBI:17754"/>
        <dbReference type="ChEBI" id="CHEBI:62237"/>
        <dbReference type="ChEBI" id="CHEBI:64716"/>
    </reaction>
</comment>
<dbReference type="EC" id="2.7.8.-" evidence="12 13"/>
<evidence type="ECO:0000259" key="14">
    <source>
        <dbReference type="PROSITE" id="PS50035"/>
    </source>
</evidence>
<organism evidence="15 16">
    <name type="scientific">Oceanotoga teriensis</name>
    <dbReference type="NCBI Taxonomy" id="515440"/>
    <lineage>
        <taxon>Bacteria</taxon>
        <taxon>Thermotogati</taxon>
        <taxon>Thermotogota</taxon>
        <taxon>Thermotogae</taxon>
        <taxon>Petrotogales</taxon>
        <taxon>Petrotogaceae</taxon>
        <taxon>Oceanotoga</taxon>
    </lineage>
</organism>
<comment type="function">
    <text evidence="12">Catalyzes the reversible phosphatidyl group transfer from one phosphatidylglycerol molecule to another to form cardiolipin (CL) (diphosphatidylglycerol) and glycerol.</text>
</comment>
<dbReference type="Pfam" id="PF13396">
    <property type="entry name" value="PLDc_N"/>
    <property type="match status" value="1"/>
</dbReference>
<comment type="subcellular location">
    <subcellularLocation>
        <location evidence="1 12">Cell membrane</location>
        <topology evidence="1 12">Multi-pass membrane protein</topology>
    </subcellularLocation>
</comment>
<feature type="active site" evidence="12">
    <location>
        <position position="218"/>
    </location>
</feature>
<keyword evidence="4 12" id="KW-0808">Transferase</keyword>
<keyword evidence="3 12" id="KW-0444">Lipid biosynthesis</keyword>
<dbReference type="GO" id="GO:0032049">
    <property type="term" value="P:cardiolipin biosynthetic process"/>
    <property type="evidence" value="ECO:0007669"/>
    <property type="project" value="UniProtKB-UniRule"/>
</dbReference>
<keyword evidence="10 12" id="KW-0594">Phospholipid biosynthesis</keyword>
<feature type="transmembrane region" description="Helical" evidence="12">
    <location>
        <begin position="12"/>
        <end position="29"/>
    </location>
</feature>
<evidence type="ECO:0000256" key="13">
    <source>
        <dbReference type="NCBIfam" id="TIGR04265"/>
    </source>
</evidence>
<feature type="active site" evidence="12">
    <location>
        <position position="402"/>
    </location>
</feature>
<feature type="active site" evidence="12">
    <location>
        <position position="223"/>
    </location>
</feature>
<dbReference type="GO" id="GO:0008808">
    <property type="term" value="F:cardiolipin synthase activity"/>
    <property type="evidence" value="ECO:0007669"/>
    <property type="project" value="UniProtKB-UniRule"/>
</dbReference>
<dbReference type="Pfam" id="PF13091">
    <property type="entry name" value="PLDc_2"/>
    <property type="match status" value="2"/>
</dbReference>
<dbReference type="InterPro" id="IPR027379">
    <property type="entry name" value="CLS_N"/>
</dbReference>
<keyword evidence="2 12" id="KW-1003">Cell membrane</keyword>
<dbReference type="EMBL" id="QGGI01000014">
    <property type="protein sequence ID" value="PWJ89602.1"/>
    <property type="molecule type" value="Genomic_DNA"/>
</dbReference>
<evidence type="ECO:0000256" key="6">
    <source>
        <dbReference type="ARBA" id="ARBA00022737"/>
    </source>
</evidence>
<evidence type="ECO:0000256" key="4">
    <source>
        <dbReference type="ARBA" id="ARBA00022679"/>
    </source>
</evidence>
<keyword evidence="5 12" id="KW-0812">Transmembrane</keyword>
<evidence type="ECO:0000256" key="10">
    <source>
        <dbReference type="ARBA" id="ARBA00023209"/>
    </source>
</evidence>
<evidence type="ECO:0000256" key="2">
    <source>
        <dbReference type="ARBA" id="ARBA00022475"/>
    </source>
</evidence>
<evidence type="ECO:0000256" key="5">
    <source>
        <dbReference type="ARBA" id="ARBA00022692"/>
    </source>
</evidence>
<dbReference type="CDD" id="cd09110">
    <property type="entry name" value="PLDc_CLS_1"/>
    <property type="match status" value="1"/>
</dbReference>
<evidence type="ECO:0000256" key="12">
    <source>
        <dbReference type="HAMAP-Rule" id="MF_01916"/>
    </source>
</evidence>
<keyword evidence="8 12" id="KW-0443">Lipid metabolism</keyword>
<dbReference type="PANTHER" id="PTHR21248">
    <property type="entry name" value="CARDIOLIPIN SYNTHASE"/>
    <property type="match status" value="1"/>
</dbReference>
<dbReference type="PANTHER" id="PTHR21248:SF22">
    <property type="entry name" value="PHOSPHOLIPASE D"/>
    <property type="match status" value="1"/>
</dbReference>
<dbReference type="GO" id="GO:0005886">
    <property type="term" value="C:plasma membrane"/>
    <property type="evidence" value="ECO:0007669"/>
    <property type="project" value="UniProtKB-SubCell"/>
</dbReference>
<dbReference type="InterPro" id="IPR025202">
    <property type="entry name" value="PLD-like_dom"/>
</dbReference>
<evidence type="ECO:0000313" key="15">
    <source>
        <dbReference type="EMBL" id="PWJ89602.1"/>
    </source>
</evidence>
<dbReference type="AlphaFoldDB" id="A0AA45C5Q5"/>
<keyword evidence="11 12" id="KW-1208">Phospholipid metabolism</keyword>
<dbReference type="CDD" id="cd09112">
    <property type="entry name" value="PLDc_CLS_2"/>
    <property type="match status" value="1"/>
</dbReference>
<dbReference type="Gene3D" id="3.30.870.10">
    <property type="entry name" value="Endonuclease Chain A"/>
    <property type="match status" value="2"/>
</dbReference>
<reference evidence="15 16" key="1">
    <citation type="submission" date="2018-05" db="EMBL/GenBank/DDBJ databases">
        <title>Genomic Encyclopedia of Type Strains, Phase IV (KMG-IV): sequencing the most valuable type-strain genomes for metagenomic binning, comparative biology and taxonomic classification.</title>
        <authorList>
            <person name="Goeker M."/>
        </authorList>
    </citation>
    <scope>NUCLEOTIDE SEQUENCE [LARGE SCALE GENOMIC DNA]</scope>
    <source>
        <strain evidence="15 16">DSM 24906</strain>
    </source>
</reference>
<dbReference type="SMART" id="SM00155">
    <property type="entry name" value="PLDc"/>
    <property type="match status" value="2"/>
</dbReference>
<gene>
    <name evidence="15" type="ORF">C7380_1145</name>
</gene>
<comment type="similarity">
    <text evidence="12">Belongs to the phospholipase D family. Cardiolipin synthase subfamily.</text>
</comment>
<proteinExistence type="inferred from homology"/>
<dbReference type="PROSITE" id="PS50035">
    <property type="entry name" value="PLD"/>
    <property type="match status" value="2"/>
</dbReference>
<keyword evidence="16" id="KW-1185">Reference proteome</keyword>
<keyword evidence="6" id="KW-0677">Repeat</keyword>
<dbReference type="SUPFAM" id="SSF56024">
    <property type="entry name" value="Phospholipase D/nuclease"/>
    <property type="match status" value="2"/>
</dbReference>
<dbReference type="HAMAP" id="MF_01916">
    <property type="entry name" value="Cardiolipin_synth_Cls"/>
    <property type="match status" value="1"/>
</dbReference>
<dbReference type="InterPro" id="IPR030874">
    <property type="entry name" value="Cardiolipin_synth_Firmi"/>
</dbReference>
<feature type="active site" evidence="12">
    <location>
        <position position="216"/>
    </location>
</feature>
<feature type="active site" evidence="12">
    <location>
        <position position="400"/>
    </location>
</feature>
<accession>A0AA45C5Q5</accession>
<feature type="transmembrane region" description="Helical" evidence="12">
    <location>
        <begin position="35"/>
        <end position="56"/>
    </location>
</feature>
<name>A0AA45C5Q5_9BACT</name>
<feature type="domain" description="PLD phosphodiesterase" evidence="14">
    <location>
        <begin position="395"/>
        <end position="422"/>
    </location>
</feature>
<evidence type="ECO:0000256" key="9">
    <source>
        <dbReference type="ARBA" id="ARBA00023136"/>
    </source>
</evidence>
<evidence type="ECO:0000256" key="1">
    <source>
        <dbReference type="ARBA" id="ARBA00004651"/>
    </source>
</evidence>
<protein>
    <recommendedName>
        <fullName evidence="12 13">Cardiolipin synthase</fullName>
        <shortName evidence="12">CL synthase</shortName>
        <ecNumber evidence="12 13">2.7.8.-</ecNumber>
    </recommendedName>
</protein>
<dbReference type="InterPro" id="IPR001736">
    <property type="entry name" value="PLipase_D/transphosphatidylase"/>
</dbReference>
<keyword evidence="9 12" id="KW-0472">Membrane</keyword>
<feature type="domain" description="PLD phosphodiesterase" evidence="14">
    <location>
        <begin position="211"/>
        <end position="238"/>
    </location>
</feature>
<dbReference type="Proteomes" id="UP000245921">
    <property type="component" value="Unassembled WGS sequence"/>
</dbReference>
<keyword evidence="7 12" id="KW-1133">Transmembrane helix</keyword>
<evidence type="ECO:0000256" key="11">
    <source>
        <dbReference type="ARBA" id="ARBA00023264"/>
    </source>
</evidence>
<evidence type="ECO:0000256" key="3">
    <source>
        <dbReference type="ARBA" id="ARBA00022516"/>
    </source>
</evidence>